<proteinExistence type="predicted"/>
<dbReference type="RefSeq" id="WP_212220391.1">
    <property type="nucleotide sequence ID" value="NZ_JAGUCO010000043.1"/>
</dbReference>
<dbReference type="Proteomes" id="UP000708576">
    <property type="component" value="Unassembled WGS sequence"/>
</dbReference>
<keyword evidence="2" id="KW-1185">Reference proteome</keyword>
<dbReference type="EMBL" id="JAGUCO010000043">
    <property type="protein sequence ID" value="MBS2101155.1"/>
    <property type="molecule type" value="Genomic_DNA"/>
</dbReference>
<name>A0ABS5K228_9BACT</name>
<reference evidence="1 2" key="1">
    <citation type="journal article" date="2015" name="Int. J. Syst. Evol. Microbiol.">
        <title>Carboxylicivirga linearis sp. nov., isolated from a sea cucumber culture pond.</title>
        <authorList>
            <person name="Wang F.Q."/>
            <person name="Zhou Y.X."/>
            <person name="Lin X.Z."/>
            <person name="Chen G.J."/>
            <person name="Du Z.J."/>
        </authorList>
    </citation>
    <scope>NUCLEOTIDE SEQUENCE [LARGE SCALE GENOMIC DNA]</scope>
    <source>
        <strain evidence="1 2">FB218</strain>
    </source>
</reference>
<evidence type="ECO:0000313" key="1">
    <source>
        <dbReference type="EMBL" id="MBS2101155.1"/>
    </source>
</evidence>
<protein>
    <submittedName>
        <fullName evidence="1">Uncharacterized protein</fullName>
    </submittedName>
</protein>
<sequence>MNLYNDLGNFYLGEKTTQLFVKVDSEILEQELLEALKEMKVKVKDLNQEFDYLCNTVGGENINKLTRISEPNCIWSSILLHHNSKLGEDLALRLSRVLDCPILTIFEFGHFAWGFKIYKKSKMVNGFCSNPNIINQKTDLSCNFEKLAKDFELKTVINKPTIYSFQAAEITKELVEKINNERISFLSSLKIDFGDLKKWLYLKEKDVNY</sequence>
<evidence type="ECO:0000313" key="2">
    <source>
        <dbReference type="Proteomes" id="UP000708576"/>
    </source>
</evidence>
<comment type="caution">
    <text evidence="1">The sequence shown here is derived from an EMBL/GenBank/DDBJ whole genome shotgun (WGS) entry which is preliminary data.</text>
</comment>
<organism evidence="1 2">
    <name type="scientific">Carboxylicivirga linearis</name>
    <dbReference type="NCBI Taxonomy" id="1628157"/>
    <lineage>
        <taxon>Bacteria</taxon>
        <taxon>Pseudomonadati</taxon>
        <taxon>Bacteroidota</taxon>
        <taxon>Bacteroidia</taxon>
        <taxon>Marinilabiliales</taxon>
        <taxon>Marinilabiliaceae</taxon>
        <taxon>Carboxylicivirga</taxon>
    </lineage>
</organism>
<gene>
    <name evidence="1" type="ORF">KEM10_22915</name>
</gene>
<accession>A0ABS5K228</accession>